<evidence type="ECO:0000259" key="3">
    <source>
        <dbReference type="PROSITE" id="PS50041"/>
    </source>
</evidence>
<dbReference type="PANTHER" id="PTHR45784">
    <property type="entry name" value="C-TYPE LECTIN DOMAIN FAMILY 20 MEMBER A-RELATED"/>
    <property type="match status" value="1"/>
</dbReference>
<accession>A0A6A5FHC9</accession>
<feature type="domain" description="C-type lectin" evidence="3">
    <location>
        <begin position="42"/>
        <end position="136"/>
    </location>
</feature>
<evidence type="ECO:0000313" key="4">
    <source>
        <dbReference type="EMBL" id="KAF1392378.1"/>
    </source>
</evidence>
<keyword evidence="1" id="KW-1015">Disulfide bond</keyword>
<dbReference type="Pfam" id="PF00059">
    <property type="entry name" value="Lectin_C"/>
    <property type="match status" value="2"/>
</dbReference>
<dbReference type="Proteomes" id="UP000465112">
    <property type="component" value="Chromosome 3"/>
</dbReference>
<evidence type="ECO:0000256" key="1">
    <source>
        <dbReference type="ARBA" id="ARBA00023157"/>
    </source>
</evidence>
<dbReference type="SMART" id="SM00034">
    <property type="entry name" value="CLECT"/>
    <property type="match status" value="1"/>
</dbReference>
<name>A0A6A5FHC9_PERFL</name>
<evidence type="ECO:0000313" key="5">
    <source>
        <dbReference type="Proteomes" id="UP000465112"/>
    </source>
</evidence>
<dbReference type="EMBL" id="VHII01000003">
    <property type="protein sequence ID" value="KAF1392378.1"/>
    <property type="molecule type" value="Genomic_DNA"/>
</dbReference>
<feature type="domain" description="C-type lectin" evidence="3">
    <location>
        <begin position="141"/>
        <end position="251"/>
    </location>
</feature>
<dbReference type="InterPro" id="IPR016187">
    <property type="entry name" value="CTDL_fold"/>
</dbReference>
<dbReference type="SUPFAM" id="SSF56436">
    <property type="entry name" value="C-type lectin-like"/>
    <property type="match status" value="2"/>
</dbReference>
<keyword evidence="5" id="KW-1185">Reference proteome</keyword>
<dbReference type="InterPro" id="IPR001304">
    <property type="entry name" value="C-type_lectin-like"/>
</dbReference>
<feature type="chain" id="PRO_5025627826" description="C-type lectin domain-containing protein" evidence="2">
    <location>
        <begin position="26"/>
        <end position="256"/>
    </location>
</feature>
<dbReference type="AlphaFoldDB" id="A0A6A5FHC9"/>
<dbReference type="PANTHER" id="PTHR45784:SF8">
    <property type="entry name" value="C-TYPE MANNOSE RECEPTOR 2-RELATED"/>
    <property type="match status" value="1"/>
</dbReference>
<dbReference type="PROSITE" id="PS00615">
    <property type="entry name" value="C_TYPE_LECTIN_1"/>
    <property type="match status" value="1"/>
</dbReference>
<gene>
    <name evidence="4" type="ORF">PFLUV_G00027210</name>
</gene>
<keyword evidence="2" id="KW-0732">Signal</keyword>
<protein>
    <recommendedName>
        <fullName evidence="3">C-type lectin domain-containing protein</fullName>
    </recommendedName>
</protein>
<proteinExistence type="predicted"/>
<dbReference type="InterPro" id="IPR018378">
    <property type="entry name" value="C-type_lectin_CS"/>
</dbReference>
<reference evidence="4 5" key="1">
    <citation type="submission" date="2019-06" db="EMBL/GenBank/DDBJ databases">
        <title>A chromosome-scale genome assembly of the European perch, Perca fluviatilis.</title>
        <authorList>
            <person name="Roques C."/>
            <person name="Zahm M."/>
            <person name="Cabau C."/>
            <person name="Klopp C."/>
            <person name="Bouchez O."/>
            <person name="Donnadieu C."/>
            <person name="Kuhl H."/>
            <person name="Gislard M."/>
            <person name="Guendouz S."/>
            <person name="Journot L."/>
            <person name="Haffray P."/>
            <person name="Bestin A."/>
            <person name="Morvezen R."/>
            <person name="Feron R."/>
            <person name="Wen M."/>
            <person name="Jouanno E."/>
            <person name="Herpin A."/>
            <person name="Schartl M."/>
            <person name="Postlethwait J."/>
            <person name="Schaerlinger B."/>
            <person name="Chardard D."/>
            <person name="Lecocq T."/>
            <person name="Poncet C."/>
            <person name="Jaffrelo L."/>
            <person name="Lampietro C."/>
            <person name="Guiguen Y."/>
        </authorList>
    </citation>
    <scope>NUCLEOTIDE SEQUENCE [LARGE SCALE GENOMIC DNA]</scope>
    <source>
        <tissue evidence="4">Blood</tissue>
    </source>
</reference>
<dbReference type="InterPro" id="IPR016186">
    <property type="entry name" value="C-type_lectin-like/link_sf"/>
</dbReference>
<evidence type="ECO:0000256" key="2">
    <source>
        <dbReference type="SAM" id="SignalP"/>
    </source>
</evidence>
<dbReference type="CDD" id="cd00037">
    <property type="entry name" value="CLECT"/>
    <property type="match status" value="1"/>
</dbReference>
<dbReference type="PROSITE" id="PS50041">
    <property type="entry name" value="C_TYPE_LECTIN_2"/>
    <property type="match status" value="2"/>
</dbReference>
<sequence>MERNIPRLLLIHLIFVILSTPPCAATTGLSILKVVPISNPYSWAVAQNYCRWHHSDLITIKTQQEADKLAPYEGWIGLYSDTSSPEWKWSRGDERATFFNWDSNEPDHNQHCVLMHNSAPKWKSEDCSSSQPFLCDEGLILVQENKTWEEALVHCTQLEAAGSTTCPYQLAILSEPNDNLMDTETIRLNATTSEVWVGLRFLAGDWLWMSPNTSSDLPQCPAEQQHCGALVPGNTEWKIMSCSEKRNFLCSRRPTK</sequence>
<feature type="signal peptide" evidence="2">
    <location>
        <begin position="1"/>
        <end position="25"/>
    </location>
</feature>
<dbReference type="Gene3D" id="3.10.100.10">
    <property type="entry name" value="Mannose-Binding Protein A, subunit A"/>
    <property type="match status" value="2"/>
</dbReference>
<organism evidence="4 5">
    <name type="scientific">Perca fluviatilis</name>
    <name type="common">European perch</name>
    <dbReference type="NCBI Taxonomy" id="8168"/>
    <lineage>
        <taxon>Eukaryota</taxon>
        <taxon>Metazoa</taxon>
        <taxon>Chordata</taxon>
        <taxon>Craniata</taxon>
        <taxon>Vertebrata</taxon>
        <taxon>Euteleostomi</taxon>
        <taxon>Actinopterygii</taxon>
        <taxon>Neopterygii</taxon>
        <taxon>Teleostei</taxon>
        <taxon>Neoteleostei</taxon>
        <taxon>Acanthomorphata</taxon>
        <taxon>Eupercaria</taxon>
        <taxon>Perciformes</taxon>
        <taxon>Percoidei</taxon>
        <taxon>Percidae</taxon>
        <taxon>Percinae</taxon>
        <taxon>Perca</taxon>
    </lineage>
</organism>
<comment type="caution">
    <text evidence="4">The sequence shown here is derived from an EMBL/GenBank/DDBJ whole genome shotgun (WGS) entry which is preliminary data.</text>
</comment>